<keyword evidence="3" id="KW-1185">Reference proteome</keyword>
<feature type="compositionally biased region" description="Basic and acidic residues" evidence="1">
    <location>
        <begin position="14"/>
        <end position="43"/>
    </location>
</feature>
<proteinExistence type="predicted"/>
<protein>
    <submittedName>
        <fullName evidence="2">Uncharacterized protein</fullName>
    </submittedName>
</protein>
<sequence length="270" mass="31429">MTKNHTLSRLARSNLEDINRDSTSKARKDIPYEEKSPKGDPHPAPKYTTSPRVSQESPLDQVAINFAVRLKEHIKNAMRTYAEDFKSTVSEFEVRECSDEEDPADLPTFGQTTGFNNAYDPNFRPRRLNPSIILTPESTVNSDDEDGYDDEDWKRYEKEITDSANNFNQSVSEEIEKGRKEYLAAAKKHYLKAKVESPEQAKEERERGIFVFKNLMGWVNSVFDKVTTLFRRFFREIFNNFETAMSWVAEQLARISYKHRAMLEYKANQI</sequence>
<feature type="region of interest" description="Disordered" evidence="1">
    <location>
        <begin position="98"/>
        <end position="122"/>
    </location>
</feature>
<gene>
    <name evidence="2" type="ORF">TWF718_008308</name>
</gene>
<feature type="compositionally biased region" description="Polar residues" evidence="1">
    <location>
        <begin position="47"/>
        <end position="58"/>
    </location>
</feature>
<name>A0AAN8N0U8_9PEZI</name>
<evidence type="ECO:0000256" key="1">
    <source>
        <dbReference type="SAM" id="MobiDB-lite"/>
    </source>
</evidence>
<accession>A0AAN8N0U8</accession>
<evidence type="ECO:0000313" key="2">
    <source>
        <dbReference type="EMBL" id="KAK6342930.1"/>
    </source>
</evidence>
<reference evidence="2 3" key="1">
    <citation type="submission" date="2019-10" db="EMBL/GenBank/DDBJ databases">
        <authorList>
            <person name="Palmer J.M."/>
        </authorList>
    </citation>
    <scope>NUCLEOTIDE SEQUENCE [LARGE SCALE GENOMIC DNA]</scope>
    <source>
        <strain evidence="2 3">TWF718</strain>
    </source>
</reference>
<comment type="caution">
    <text evidence="2">The sequence shown here is derived from an EMBL/GenBank/DDBJ whole genome shotgun (WGS) entry which is preliminary data.</text>
</comment>
<dbReference type="EMBL" id="JAVHNR010000005">
    <property type="protein sequence ID" value="KAK6342930.1"/>
    <property type="molecule type" value="Genomic_DNA"/>
</dbReference>
<organism evidence="2 3">
    <name type="scientific">Orbilia javanica</name>
    <dbReference type="NCBI Taxonomy" id="47235"/>
    <lineage>
        <taxon>Eukaryota</taxon>
        <taxon>Fungi</taxon>
        <taxon>Dikarya</taxon>
        <taxon>Ascomycota</taxon>
        <taxon>Pezizomycotina</taxon>
        <taxon>Orbiliomycetes</taxon>
        <taxon>Orbiliales</taxon>
        <taxon>Orbiliaceae</taxon>
        <taxon>Orbilia</taxon>
    </lineage>
</organism>
<dbReference type="AlphaFoldDB" id="A0AAN8N0U8"/>
<dbReference type="Proteomes" id="UP001313282">
    <property type="component" value="Unassembled WGS sequence"/>
</dbReference>
<feature type="region of interest" description="Disordered" evidence="1">
    <location>
        <begin position="1"/>
        <end position="58"/>
    </location>
</feature>
<evidence type="ECO:0000313" key="3">
    <source>
        <dbReference type="Proteomes" id="UP001313282"/>
    </source>
</evidence>